<dbReference type="EMBL" id="JADLQX010000030">
    <property type="protein sequence ID" value="MBF6301651.1"/>
    <property type="molecule type" value="Genomic_DNA"/>
</dbReference>
<dbReference type="RefSeq" id="WP_195132872.1">
    <property type="nucleotide sequence ID" value="NZ_JADLQX010000030.1"/>
</dbReference>
<keyword evidence="2" id="KW-1185">Reference proteome</keyword>
<evidence type="ECO:0000313" key="2">
    <source>
        <dbReference type="Proteomes" id="UP000702209"/>
    </source>
</evidence>
<name>A0ABS0CYH6_9NOCA</name>
<dbReference type="Proteomes" id="UP000702209">
    <property type="component" value="Unassembled WGS sequence"/>
</dbReference>
<organism evidence="1 2">
    <name type="scientific">Nocardia amamiensis</name>
    <dbReference type="NCBI Taxonomy" id="404578"/>
    <lineage>
        <taxon>Bacteria</taxon>
        <taxon>Bacillati</taxon>
        <taxon>Actinomycetota</taxon>
        <taxon>Actinomycetes</taxon>
        <taxon>Mycobacteriales</taxon>
        <taxon>Nocardiaceae</taxon>
        <taxon>Nocardia</taxon>
    </lineage>
</organism>
<sequence>MTETNPRRICLPAGFTPVGRKVRAWCMCGWCTTPRVNQDRALDALLSEHGWTAPICALCETDYRPHVPGRNGGFDGWLELRRLVEILTDPATGDKFLACAGMPQSCRDGAKQKQLQLDRDVADGFGIELPRPTLRLVRGGDAADRRDGSS</sequence>
<proteinExistence type="predicted"/>
<comment type="caution">
    <text evidence="1">The sequence shown here is derived from an EMBL/GenBank/DDBJ whole genome shotgun (WGS) entry which is preliminary data.</text>
</comment>
<evidence type="ECO:0000313" key="1">
    <source>
        <dbReference type="EMBL" id="MBF6301651.1"/>
    </source>
</evidence>
<accession>A0ABS0CYH6</accession>
<gene>
    <name evidence="1" type="ORF">IU459_29535</name>
</gene>
<reference evidence="1 2" key="1">
    <citation type="submission" date="2020-10" db="EMBL/GenBank/DDBJ databases">
        <title>Identification of Nocardia species via Next-generation sequencing and recognition of intraspecies genetic diversity.</title>
        <authorList>
            <person name="Li P."/>
            <person name="Li P."/>
            <person name="Lu B."/>
        </authorList>
    </citation>
    <scope>NUCLEOTIDE SEQUENCE [LARGE SCALE GENOMIC DNA]</scope>
    <source>
        <strain evidence="1 2">BJ06-0157</strain>
    </source>
</reference>
<protein>
    <submittedName>
        <fullName evidence="1">Uncharacterized protein</fullName>
    </submittedName>
</protein>